<evidence type="ECO:0000256" key="3">
    <source>
        <dbReference type="ARBA" id="ARBA00022840"/>
    </source>
</evidence>
<feature type="region of interest" description="Disordered" evidence="4">
    <location>
        <begin position="1"/>
        <end position="22"/>
    </location>
</feature>
<sequence length="702" mass="76732">MMTTLGESAAVSRASEQEAHDCTTESGLEDLCALLDELLTRAVSDHQCQPGATPQWPDRIGNLAHAWASLAAGDWLSAQYALSPLDEAVLAVLLVLQFDPVYRSTLAYLQDDVSAQRPSLAFTLRLLGLSRGRMLEALPTSLKGPLFTHRLVEMDETECVPSFPASRGLTIDRQVLALFLPGSALDESLIPFCRLIRPLRMPEADSPGHSALLALHALREASARRRAPLRIHLRGPAGSGRHRIAALLAAEQRMSLISADLCALPAGGRPARLAFRLCREAWWRGAVLYCHGAERLDPHERDAVCAALADALDAFPVHCVTGSSLPWPAGLRMRGGLVRLDLSLPEPDERARLWRRAAAARGRDIGTDTAHILSGRFRLGASQIEQAVDDVLARDPDSGQTPLGLADCSAAARALCGHALEQLARRVCPRADWTNLILPPDTEEQLREISRRAAQRAQLAQAWGTSSRLVSERGVTVLFAGPSGTGKTLAAEVIAADLGLDLFCVDLAQVVSKYIGETEKNLDRVFEAAESANAVLFFDEADALFGKRSEVKDAHDRYANLEIAYLLQKMEQFEGLAILATNLRQNIDDAFTRRVSFAVTFPLPQETERRRLWQAHWPEQLARDASVDLDELARSLPLAGGNIRNLVLAAAHFAATDACAVERSHLLRATQREYQKMGKTLAEADWRRLGLAGSQPAEERAR</sequence>
<dbReference type="RefSeq" id="WP_053570395.1">
    <property type="nucleotide sequence ID" value="NZ_FCNY02000008.1"/>
</dbReference>
<evidence type="ECO:0000259" key="5">
    <source>
        <dbReference type="SMART" id="SM00382"/>
    </source>
</evidence>
<name>A0A158HP13_CABCO</name>
<comment type="similarity">
    <text evidence="1">Belongs to the AAA ATPase family.</text>
</comment>
<dbReference type="SMART" id="SM00382">
    <property type="entry name" value="AAA"/>
    <property type="match status" value="1"/>
</dbReference>
<dbReference type="EMBL" id="FCNY02000008">
    <property type="protein sequence ID" value="SAL46144.1"/>
    <property type="molecule type" value="Genomic_DNA"/>
</dbReference>
<feature type="domain" description="AAA+ ATPase" evidence="5">
    <location>
        <begin position="473"/>
        <end position="607"/>
    </location>
</feature>
<dbReference type="Pfam" id="PF22977">
    <property type="entry name" value="WHD"/>
    <property type="match status" value="1"/>
</dbReference>
<proteinExistence type="inferred from homology"/>
<accession>A0A158HP13</accession>
<dbReference type="InterPro" id="IPR054472">
    <property type="entry name" value="WHD"/>
</dbReference>
<evidence type="ECO:0000256" key="1">
    <source>
        <dbReference type="ARBA" id="ARBA00006914"/>
    </source>
</evidence>
<dbReference type="Gene3D" id="3.40.50.300">
    <property type="entry name" value="P-loop containing nucleotide triphosphate hydrolases"/>
    <property type="match status" value="1"/>
</dbReference>
<dbReference type="CDD" id="cd19481">
    <property type="entry name" value="RecA-like_protease"/>
    <property type="match status" value="1"/>
</dbReference>
<reference evidence="7" key="1">
    <citation type="submission" date="2016-01" db="EMBL/GenBank/DDBJ databases">
        <authorList>
            <person name="Peeters C."/>
        </authorList>
    </citation>
    <scope>NUCLEOTIDE SEQUENCE [LARGE SCALE GENOMIC DNA]</scope>
</reference>
<keyword evidence="2" id="KW-0547">Nucleotide-binding</keyword>
<dbReference type="SUPFAM" id="SSF52540">
    <property type="entry name" value="P-loop containing nucleoside triphosphate hydrolases"/>
    <property type="match status" value="2"/>
</dbReference>
<dbReference type="GO" id="GO:0005524">
    <property type="term" value="F:ATP binding"/>
    <property type="evidence" value="ECO:0007669"/>
    <property type="project" value="UniProtKB-KW"/>
</dbReference>
<dbReference type="PANTHER" id="PTHR23073">
    <property type="entry name" value="26S PROTEASOME REGULATORY SUBUNIT"/>
    <property type="match status" value="1"/>
</dbReference>
<evidence type="ECO:0000313" key="6">
    <source>
        <dbReference type="EMBL" id="SAL46144.1"/>
    </source>
</evidence>
<keyword evidence="7" id="KW-1185">Reference proteome</keyword>
<evidence type="ECO:0000313" key="7">
    <source>
        <dbReference type="Proteomes" id="UP000054740"/>
    </source>
</evidence>
<dbReference type="GO" id="GO:0016887">
    <property type="term" value="F:ATP hydrolysis activity"/>
    <property type="evidence" value="ECO:0007669"/>
    <property type="project" value="InterPro"/>
</dbReference>
<evidence type="ECO:0000256" key="4">
    <source>
        <dbReference type="SAM" id="MobiDB-lite"/>
    </source>
</evidence>
<dbReference type="InterPro" id="IPR003959">
    <property type="entry name" value="ATPase_AAA_core"/>
</dbReference>
<dbReference type="Proteomes" id="UP000054740">
    <property type="component" value="Unassembled WGS sequence"/>
</dbReference>
<keyword evidence="3" id="KW-0067">ATP-binding</keyword>
<gene>
    <name evidence="6" type="ORF">AWB70_03626</name>
</gene>
<dbReference type="Pfam" id="PF00004">
    <property type="entry name" value="AAA"/>
    <property type="match status" value="1"/>
</dbReference>
<protein>
    <submittedName>
        <fullName evidence="6">ATPase central domain-containing protein</fullName>
    </submittedName>
</protein>
<dbReference type="InterPro" id="IPR003593">
    <property type="entry name" value="AAA+_ATPase"/>
</dbReference>
<dbReference type="InterPro" id="IPR050221">
    <property type="entry name" value="26S_Proteasome_ATPase"/>
</dbReference>
<dbReference type="InterPro" id="IPR027417">
    <property type="entry name" value="P-loop_NTPase"/>
</dbReference>
<dbReference type="AlphaFoldDB" id="A0A158HP13"/>
<organism evidence="6 7">
    <name type="scientific">Caballeronia cordobensis</name>
    <name type="common">Burkholderia cordobensis</name>
    <dbReference type="NCBI Taxonomy" id="1353886"/>
    <lineage>
        <taxon>Bacteria</taxon>
        <taxon>Pseudomonadati</taxon>
        <taxon>Pseudomonadota</taxon>
        <taxon>Betaproteobacteria</taxon>
        <taxon>Burkholderiales</taxon>
        <taxon>Burkholderiaceae</taxon>
        <taxon>Caballeronia</taxon>
    </lineage>
</organism>
<evidence type="ECO:0000256" key="2">
    <source>
        <dbReference type="ARBA" id="ARBA00022741"/>
    </source>
</evidence>